<evidence type="ECO:0000313" key="12">
    <source>
        <dbReference type="EMBL" id="MCY1013028.1"/>
    </source>
</evidence>
<evidence type="ECO:0000256" key="5">
    <source>
        <dbReference type="ARBA" id="ARBA00022989"/>
    </source>
</evidence>
<dbReference type="GO" id="GO:0016491">
    <property type="term" value="F:oxidoreductase activity"/>
    <property type="evidence" value="ECO:0007669"/>
    <property type="project" value="UniProtKB-KW"/>
</dbReference>
<comment type="similarity">
    <text evidence="2">Belongs to the VKOR family.</text>
</comment>
<evidence type="ECO:0000256" key="1">
    <source>
        <dbReference type="ARBA" id="ARBA00004141"/>
    </source>
</evidence>
<dbReference type="AlphaFoldDB" id="A0A9X3EZ43"/>
<keyword evidence="7 10" id="KW-0472">Membrane</keyword>
<evidence type="ECO:0000256" key="2">
    <source>
        <dbReference type="ARBA" id="ARBA00006214"/>
    </source>
</evidence>
<feature type="transmembrane region" description="Helical" evidence="10">
    <location>
        <begin position="136"/>
        <end position="157"/>
    </location>
</feature>
<evidence type="ECO:0000256" key="10">
    <source>
        <dbReference type="SAM" id="Phobius"/>
    </source>
</evidence>
<organism evidence="12 13">
    <name type="scientific">Nannocystis pusilla</name>
    <dbReference type="NCBI Taxonomy" id="889268"/>
    <lineage>
        <taxon>Bacteria</taxon>
        <taxon>Pseudomonadati</taxon>
        <taxon>Myxococcota</taxon>
        <taxon>Polyangia</taxon>
        <taxon>Nannocystales</taxon>
        <taxon>Nannocystaceae</taxon>
        <taxon>Nannocystis</taxon>
    </lineage>
</organism>
<sequence length="433" mass="48478">MARRNLWQRLHADQTGAVLVCLFSAAGALLSVFLTIAKFRSEYRCDAWLLTACSFWDWFDCNRVLDSYWATPFYRLPISVYATAYYFVLAGLAWAALSSPRRLLPVVRPLILWMAWAGLGVVAFLAFYAYVIVESACSYCVVIYGITLAIFLSASLMNPQGHRAGLLALFTPARSRGSVMLLVTLAFLALVSAQMVQYLRNANQVEFDRCMSEGGLPESDVGYRGQQPEAQISVFMDLACEFCRREYDVWRDFVVANPGRYRLAVYHYARAGECVPPDFPWQSAKAEKNFSCDAAQAIECVEREIPGAGMRMVDALFELQGQDAPLFDYTRLGEAARKVGLTDVPTDDGLDHPFFECLRNHETAAFVQEHAIFAMDQGLRSTPVTYLTFFRKDGSSVPRMIHIKGAKQYGSIERTLAAARAAAEGRAQPPRKE</sequence>
<dbReference type="InterPro" id="IPR012932">
    <property type="entry name" value="VKOR"/>
</dbReference>
<keyword evidence="5 10" id="KW-1133">Transmembrane helix</keyword>
<dbReference type="InterPro" id="IPR036249">
    <property type="entry name" value="Thioredoxin-like_sf"/>
</dbReference>
<dbReference type="Pfam" id="PF07884">
    <property type="entry name" value="VKOR"/>
    <property type="match status" value="1"/>
</dbReference>
<evidence type="ECO:0000256" key="3">
    <source>
        <dbReference type="ARBA" id="ARBA00022692"/>
    </source>
</evidence>
<dbReference type="EMBL" id="JAPNKE010000002">
    <property type="protein sequence ID" value="MCY1013028.1"/>
    <property type="molecule type" value="Genomic_DNA"/>
</dbReference>
<evidence type="ECO:0000256" key="4">
    <source>
        <dbReference type="ARBA" id="ARBA00022719"/>
    </source>
</evidence>
<proteinExistence type="inferred from homology"/>
<name>A0A9X3EZ43_9BACT</name>
<keyword evidence="3 10" id="KW-0812">Transmembrane</keyword>
<dbReference type="Proteomes" id="UP001150924">
    <property type="component" value="Unassembled WGS sequence"/>
</dbReference>
<gene>
    <name evidence="12" type="ORF">OV079_47360</name>
</gene>
<keyword evidence="8" id="KW-1015">Disulfide bond</keyword>
<feature type="transmembrane region" description="Helical" evidence="10">
    <location>
        <begin position="110"/>
        <end position="130"/>
    </location>
</feature>
<feature type="domain" description="Vitamin K epoxide reductase" evidence="11">
    <location>
        <begin position="13"/>
        <end position="158"/>
    </location>
</feature>
<comment type="subcellular location">
    <subcellularLocation>
        <location evidence="1">Membrane</location>
        <topology evidence="1">Multi-pass membrane protein</topology>
    </subcellularLocation>
</comment>
<evidence type="ECO:0000256" key="6">
    <source>
        <dbReference type="ARBA" id="ARBA00023002"/>
    </source>
</evidence>
<dbReference type="InterPro" id="IPR038354">
    <property type="entry name" value="VKOR_sf"/>
</dbReference>
<evidence type="ECO:0000313" key="13">
    <source>
        <dbReference type="Proteomes" id="UP001150924"/>
    </source>
</evidence>
<feature type="transmembrane region" description="Helical" evidence="10">
    <location>
        <begin position="16"/>
        <end position="37"/>
    </location>
</feature>
<dbReference type="RefSeq" id="WP_267776681.1">
    <property type="nucleotide sequence ID" value="NZ_JAPNKE010000002.1"/>
</dbReference>
<reference evidence="12" key="1">
    <citation type="submission" date="2022-11" db="EMBL/GenBank/DDBJ databases">
        <title>Minimal conservation of predation-associated metabolite biosynthetic gene clusters underscores biosynthetic potential of Myxococcota including descriptions for ten novel species: Archangium lansinium sp. nov., Myxococcus landrumus sp. nov., Nannocystis bai.</title>
        <authorList>
            <person name="Ahearne A."/>
            <person name="Stevens C."/>
            <person name="Phillips K."/>
        </authorList>
    </citation>
    <scope>NUCLEOTIDE SEQUENCE</scope>
    <source>
        <strain evidence="12">Na p29</strain>
    </source>
</reference>
<keyword evidence="13" id="KW-1185">Reference proteome</keyword>
<comment type="caution">
    <text evidence="12">The sequence shown here is derived from an EMBL/GenBank/DDBJ whole genome shotgun (WGS) entry which is preliminary data.</text>
</comment>
<keyword evidence="9" id="KW-0676">Redox-active center</keyword>
<dbReference type="Gene3D" id="3.40.30.10">
    <property type="entry name" value="Glutaredoxin"/>
    <property type="match status" value="1"/>
</dbReference>
<dbReference type="SMART" id="SM00756">
    <property type="entry name" value="VKc"/>
    <property type="match status" value="1"/>
</dbReference>
<feature type="transmembrane region" description="Helical" evidence="10">
    <location>
        <begin position="78"/>
        <end position="98"/>
    </location>
</feature>
<dbReference type="GO" id="GO:0016020">
    <property type="term" value="C:membrane"/>
    <property type="evidence" value="ECO:0007669"/>
    <property type="project" value="UniProtKB-SubCell"/>
</dbReference>
<accession>A0A9X3EZ43</accession>
<dbReference type="GO" id="GO:0048038">
    <property type="term" value="F:quinone binding"/>
    <property type="evidence" value="ECO:0007669"/>
    <property type="project" value="UniProtKB-KW"/>
</dbReference>
<evidence type="ECO:0000256" key="9">
    <source>
        <dbReference type="ARBA" id="ARBA00023284"/>
    </source>
</evidence>
<dbReference type="Gene3D" id="1.20.1440.130">
    <property type="entry name" value="VKOR domain"/>
    <property type="match status" value="1"/>
</dbReference>
<feature type="transmembrane region" description="Helical" evidence="10">
    <location>
        <begin position="178"/>
        <end position="199"/>
    </location>
</feature>
<evidence type="ECO:0000256" key="8">
    <source>
        <dbReference type="ARBA" id="ARBA00023157"/>
    </source>
</evidence>
<keyword evidence="6" id="KW-0560">Oxidoreductase</keyword>
<protein>
    <submittedName>
        <fullName evidence="12">Vitamin K epoxide reductase family protein</fullName>
    </submittedName>
</protein>
<dbReference type="SUPFAM" id="SSF52833">
    <property type="entry name" value="Thioredoxin-like"/>
    <property type="match status" value="1"/>
</dbReference>
<evidence type="ECO:0000259" key="11">
    <source>
        <dbReference type="SMART" id="SM00756"/>
    </source>
</evidence>
<keyword evidence="4" id="KW-0874">Quinone</keyword>
<evidence type="ECO:0000256" key="7">
    <source>
        <dbReference type="ARBA" id="ARBA00023136"/>
    </source>
</evidence>